<name>A0ABR3WF97_9PEZI</name>
<evidence type="ECO:0000256" key="1">
    <source>
        <dbReference type="SAM" id="MobiDB-lite"/>
    </source>
</evidence>
<organism evidence="2 3">
    <name type="scientific">Diaporthe australafricana</name>
    <dbReference type="NCBI Taxonomy" id="127596"/>
    <lineage>
        <taxon>Eukaryota</taxon>
        <taxon>Fungi</taxon>
        <taxon>Dikarya</taxon>
        <taxon>Ascomycota</taxon>
        <taxon>Pezizomycotina</taxon>
        <taxon>Sordariomycetes</taxon>
        <taxon>Sordariomycetidae</taxon>
        <taxon>Diaporthales</taxon>
        <taxon>Diaporthaceae</taxon>
        <taxon>Diaporthe</taxon>
    </lineage>
</organism>
<sequence length="191" mass="20701">MVNCQSRQASLAAPYHVGLTLVHFEPILRLFPSSRSTSPRFSGHIAGAFIATILLRPAARTKTTGNDELDREGAPTMPSPSNEHTNSDAPFPGYDSTHSRDGTIEIPEGRFKRIFPQGVNHAMKPHIATTHPLTVVARAAIDSIEDLELKKLALDYGRVADAADSCATCALHSTSQISFRLCIWVIGTLTP</sequence>
<dbReference type="Proteomes" id="UP001583177">
    <property type="component" value="Unassembled WGS sequence"/>
</dbReference>
<keyword evidence="3" id="KW-1185">Reference proteome</keyword>
<gene>
    <name evidence="2" type="ORF">Daus18300_009200</name>
</gene>
<proteinExistence type="predicted"/>
<feature type="compositionally biased region" description="Polar residues" evidence="1">
    <location>
        <begin position="79"/>
        <end position="88"/>
    </location>
</feature>
<accession>A0ABR3WF97</accession>
<feature type="region of interest" description="Disordered" evidence="1">
    <location>
        <begin position="62"/>
        <end position="97"/>
    </location>
</feature>
<dbReference type="EMBL" id="JAWRVE010000092">
    <property type="protein sequence ID" value="KAL1860427.1"/>
    <property type="molecule type" value="Genomic_DNA"/>
</dbReference>
<evidence type="ECO:0000313" key="3">
    <source>
        <dbReference type="Proteomes" id="UP001583177"/>
    </source>
</evidence>
<comment type="caution">
    <text evidence="2">The sequence shown here is derived from an EMBL/GenBank/DDBJ whole genome shotgun (WGS) entry which is preliminary data.</text>
</comment>
<evidence type="ECO:0000313" key="2">
    <source>
        <dbReference type="EMBL" id="KAL1860427.1"/>
    </source>
</evidence>
<protein>
    <submittedName>
        <fullName evidence="2">Uncharacterized protein</fullName>
    </submittedName>
</protein>
<reference evidence="2 3" key="1">
    <citation type="journal article" date="2024" name="IMA Fungus">
        <title>IMA Genome - F19 : A genome assembly and annotation guide to empower mycologists, including annotated draft genome sequences of Ceratocystis pirilliformis, Diaporthe australafricana, Fusarium ophioides, Paecilomyces lecythidis, and Sporothrix stenoceras.</title>
        <authorList>
            <person name="Aylward J."/>
            <person name="Wilson A.M."/>
            <person name="Visagie C.M."/>
            <person name="Spraker J."/>
            <person name="Barnes I."/>
            <person name="Buitendag C."/>
            <person name="Ceriani C."/>
            <person name="Del Mar Angel L."/>
            <person name="du Plessis D."/>
            <person name="Fuchs T."/>
            <person name="Gasser K."/>
            <person name="Kramer D."/>
            <person name="Li W."/>
            <person name="Munsamy K."/>
            <person name="Piso A."/>
            <person name="Price J.L."/>
            <person name="Sonnekus B."/>
            <person name="Thomas C."/>
            <person name="van der Nest A."/>
            <person name="van Dijk A."/>
            <person name="van Heerden A."/>
            <person name="van Vuuren N."/>
            <person name="Yilmaz N."/>
            <person name="Duong T.A."/>
            <person name="van der Merwe N.A."/>
            <person name="Wingfield M.J."/>
            <person name="Wingfield B.D."/>
        </authorList>
    </citation>
    <scope>NUCLEOTIDE SEQUENCE [LARGE SCALE GENOMIC DNA]</scope>
    <source>
        <strain evidence="2 3">CMW 18300</strain>
    </source>
</reference>